<feature type="non-terminal residue" evidence="1">
    <location>
        <position position="1"/>
    </location>
</feature>
<reference evidence="1" key="1">
    <citation type="submission" date="2014-12" db="EMBL/GenBank/DDBJ databases">
        <title>Insight into the proteome of Arion vulgaris.</title>
        <authorList>
            <person name="Aradska J."/>
            <person name="Bulat T."/>
            <person name="Smidak R."/>
            <person name="Sarate P."/>
            <person name="Gangsoo J."/>
            <person name="Sialana F."/>
            <person name="Bilban M."/>
            <person name="Lubec G."/>
        </authorList>
    </citation>
    <scope>NUCLEOTIDE SEQUENCE</scope>
    <source>
        <tissue evidence="1">Skin</tissue>
    </source>
</reference>
<dbReference type="EMBL" id="HACG01031295">
    <property type="protein sequence ID" value="CEK78160.1"/>
    <property type="molecule type" value="Transcribed_RNA"/>
</dbReference>
<dbReference type="AlphaFoldDB" id="A0A0B7ADW9"/>
<protein>
    <submittedName>
        <fullName evidence="1">Uncharacterized protein</fullName>
    </submittedName>
</protein>
<proteinExistence type="predicted"/>
<name>A0A0B7ADW9_9EUPU</name>
<accession>A0A0B7ADW9</accession>
<sequence length="74" mass="8820">LFTFRNHFEYVQRKMIRFRLSISQMILSDNDTRDGHNCHLCSSYTIHPCKTYSEVNLSVSLSSEVLTFILFEIW</sequence>
<evidence type="ECO:0000313" key="1">
    <source>
        <dbReference type="EMBL" id="CEK78160.1"/>
    </source>
</evidence>
<organism evidence="1">
    <name type="scientific">Arion vulgaris</name>
    <dbReference type="NCBI Taxonomy" id="1028688"/>
    <lineage>
        <taxon>Eukaryota</taxon>
        <taxon>Metazoa</taxon>
        <taxon>Spiralia</taxon>
        <taxon>Lophotrochozoa</taxon>
        <taxon>Mollusca</taxon>
        <taxon>Gastropoda</taxon>
        <taxon>Heterobranchia</taxon>
        <taxon>Euthyneura</taxon>
        <taxon>Panpulmonata</taxon>
        <taxon>Eupulmonata</taxon>
        <taxon>Stylommatophora</taxon>
        <taxon>Helicina</taxon>
        <taxon>Arionoidea</taxon>
        <taxon>Arionidae</taxon>
        <taxon>Arion</taxon>
    </lineage>
</organism>
<gene>
    <name evidence="1" type="primary">ORF108622</name>
</gene>